<accession>A0A7V0LUT5</accession>
<proteinExistence type="predicted"/>
<dbReference type="AlphaFoldDB" id="A0A7V0LUT5"/>
<sequence length="73" mass="8755">MRINIPVEVFLTPSGIIESQIRKVSLKRKELGAEQIYFFEDIMVKHAWPFTGENEIKRWSKRQRNEDLLMYSL</sequence>
<evidence type="ECO:0000313" key="1">
    <source>
        <dbReference type="EMBL" id="HDL60196.1"/>
    </source>
</evidence>
<dbReference type="Proteomes" id="UP000886381">
    <property type="component" value="Unassembled WGS sequence"/>
</dbReference>
<gene>
    <name evidence="1" type="ORF">ENH14_01940</name>
</gene>
<protein>
    <submittedName>
        <fullName evidence="1">Uncharacterized protein</fullName>
    </submittedName>
</protein>
<comment type="caution">
    <text evidence="1">The sequence shown here is derived from an EMBL/GenBank/DDBJ whole genome shotgun (WGS) entry which is preliminary data.</text>
</comment>
<reference evidence="1" key="1">
    <citation type="journal article" date="2020" name="mSystems">
        <title>Genome- and Community-Level Interaction Insights into Carbon Utilization and Element Cycling Functions of Hydrothermarchaeota in Hydrothermal Sediment.</title>
        <authorList>
            <person name="Zhou Z."/>
            <person name="Liu Y."/>
            <person name="Xu W."/>
            <person name="Pan J."/>
            <person name="Luo Z.H."/>
            <person name="Li M."/>
        </authorList>
    </citation>
    <scope>NUCLEOTIDE SEQUENCE [LARGE SCALE GENOMIC DNA]</scope>
    <source>
        <strain evidence="1">HyVt-28</strain>
    </source>
</reference>
<dbReference type="EMBL" id="DRDR01000084">
    <property type="protein sequence ID" value="HDL60196.1"/>
    <property type="molecule type" value="Genomic_DNA"/>
</dbReference>
<name>A0A7V0LUT5_UNCW3</name>
<organism evidence="1">
    <name type="scientific">candidate division WOR-3 bacterium</name>
    <dbReference type="NCBI Taxonomy" id="2052148"/>
    <lineage>
        <taxon>Bacteria</taxon>
        <taxon>Bacteria division WOR-3</taxon>
    </lineage>
</organism>